<dbReference type="AlphaFoldDB" id="A0AAD3S8M1"/>
<evidence type="ECO:0000313" key="1">
    <source>
        <dbReference type="EMBL" id="GMH06036.1"/>
    </source>
</evidence>
<keyword evidence="2" id="KW-1185">Reference proteome</keyword>
<name>A0AAD3S8M1_NEPGR</name>
<organism evidence="1 2">
    <name type="scientific">Nepenthes gracilis</name>
    <name type="common">Slender pitcher plant</name>
    <dbReference type="NCBI Taxonomy" id="150966"/>
    <lineage>
        <taxon>Eukaryota</taxon>
        <taxon>Viridiplantae</taxon>
        <taxon>Streptophyta</taxon>
        <taxon>Embryophyta</taxon>
        <taxon>Tracheophyta</taxon>
        <taxon>Spermatophyta</taxon>
        <taxon>Magnoliopsida</taxon>
        <taxon>eudicotyledons</taxon>
        <taxon>Gunneridae</taxon>
        <taxon>Pentapetalae</taxon>
        <taxon>Caryophyllales</taxon>
        <taxon>Nepenthaceae</taxon>
        <taxon>Nepenthes</taxon>
    </lineage>
</organism>
<proteinExistence type="predicted"/>
<protein>
    <submittedName>
        <fullName evidence="1">Uncharacterized protein</fullName>
    </submittedName>
</protein>
<dbReference type="EMBL" id="BSYO01000006">
    <property type="protein sequence ID" value="GMH06036.1"/>
    <property type="molecule type" value="Genomic_DNA"/>
</dbReference>
<dbReference type="Proteomes" id="UP001279734">
    <property type="component" value="Unassembled WGS sequence"/>
</dbReference>
<accession>A0AAD3S8M1</accession>
<evidence type="ECO:0000313" key="2">
    <source>
        <dbReference type="Proteomes" id="UP001279734"/>
    </source>
</evidence>
<gene>
    <name evidence="1" type="ORF">Nepgr_007876</name>
</gene>
<comment type="caution">
    <text evidence="1">The sequence shown here is derived from an EMBL/GenBank/DDBJ whole genome shotgun (WGS) entry which is preliminary data.</text>
</comment>
<reference evidence="1" key="1">
    <citation type="submission" date="2023-05" db="EMBL/GenBank/DDBJ databases">
        <title>Nepenthes gracilis genome sequencing.</title>
        <authorList>
            <person name="Fukushima K."/>
        </authorList>
    </citation>
    <scope>NUCLEOTIDE SEQUENCE</scope>
    <source>
        <strain evidence="1">SING2019-196</strain>
    </source>
</reference>
<sequence length="91" mass="10336">MKRTTVGLKISNPTRGRRRIRTGRGTATEQRRGVRINQGCEVIYGLGEGTQNSQILDKRSKAPGAKGWCKADWWKVFNERDEEGPEEEKGF</sequence>